<dbReference type="Pfam" id="PF10127">
    <property type="entry name" value="RlaP"/>
    <property type="match status" value="1"/>
</dbReference>
<comment type="caution">
    <text evidence="1">The sequence shown here is derived from an EMBL/GenBank/DDBJ whole genome shotgun (WGS) entry which is preliminary data.</text>
</comment>
<reference evidence="1" key="1">
    <citation type="submission" date="2021-01" db="EMBL/GenBank/DDBJ databases">
        <title>Whole genome shotgun sequence of Rugosimonospora africana NBRC 104875.</title>
        <authorList>
            <person name="Komaki H."/>
            <person name="Tamura T."/>
        </authorList>
    </citation>
    <scope>NUCLEOTIDE SEQUENCE</scope>
    <source>
        <strain evidence="1">NBRC 104875</strain>
    </source>
</reference>
<protein>
    <submittedName>
        <fullName evidence="1">Nucleotidyltransferase</fullName>
    </submittedName>
</protein>
<name>A0A8J3VQG6_9ACTN</name>
<gene>
    <name evidence="1" type="ORF">Raf01_26280</name>
</gene>
<dbReference type="InterPro" id="IPR018775">
    <property type="entry name" value="RlaP"/>
</dbReference>
<keyword evidence="2" id="KW-1185">Reference proteome</keyword>
<dbReference type="Proteomes" id="UP000642748">
    <property type="component" value="Unassembled WGS sequence"/>
</dbReference>
<organism evidence="1 2">
    <name type="scientific">Rugosimonospora africana</name>
    <dbReference type="NCBI Taxonomy" id="556532"/>
    <lineage>
        <taxon>Bacteria</taxon>
        <taxon>Bacillati</taxon>
        <taxon>Actinomycetota</taxon>
        <taxon>Actinomycetes</taxon>
        <taxon>Micromonosporales</taxon>
        <taxon>Micromonosporaceae</taxon>
        <taxon>Rugosimonospora</taxon>
    </lineage>
</organism>
<evidence type="ECO:0000313" key="2">
    <source>
        <dbReference type="Proteomes" id="UP000642748"/>
    </source>
</evidence>
<sequence length="233" mass="25550">MTILLRGIVGSTAYGLAGPASDVDRLGVFAAPTEDFHGLHPPVGKAATVVRSKPDLTLHEVGKFASLALAGNPTVSELMWLPDELYEVRTGLGDELIAIRTAFLSAPRVRDAYFGYATSQLHRLLRAGPVPSETRQRSAKHGRHLLRLLDQGFALYSTGQLPIRLADPERYLEFGARVADDPEAARPVLAAAQARFDSVRSPLPGQPDEATVERWLLRVRRAELREPCDIMPR</sequence>
<proteinExistence type="predicted"/>
<dbReference type="PANTHER" id="PTHR34817:SF1">
    <property type="entry name" value="NUCLEOTIDYLTRANSFERASE"/>
    <property type="match status" value="1"/>
</dbReference>
<dbReference type="PANTHER" id="PTHR34817">
    <property type="entry name" value="NUCLEOTIDYLTRANSFERASE"/>
    <property type="match status" value="1"/>
</dbReference>
<dbReference type="RefSeq" id="WP_203918125.1">
    <property type="nucleotide sequence ID" value="NZ_BONZ01000025.1"/>
</dbReference>
<evidence type="ECO:0000313" key="1">
    <source>
        <dbReference type="EMBL" id="GIH14456.1"/>
    </source>
</evidence>
<dbReference type="AlphaFoldDB" id="A0A8J3VQG6"/>
<dbReference type="EMBL" id="BONZ01000025">
    <property type="protein sequence ID" value="GIH14456.1"/>
    <property type="molecule type" value="Genomic_DNA"/>
</dbReference>
<accession>A0A8J3VQG6</accession>